<dbReference type="Gene3D" id="1.20.1260.10">
    <property type="match status" value="1"/>
</dbReference>
<dbReference type="AlphaFoldDB" id="A0AAJ4UXM1"/>
<evidence type="ECO:0000313" key="6">
    <source>
        <dbReference type="Proteomes" id="UP000298805"/>
    </source>
</evidence>
<name>A0AAJ4UXM1_9BACT</name>
<gene>
    <name evidence="3" type="ORF">C6V80_03250</name>
    <name evidence="4" type="ORF">EDC58_0775</name>
</gene>
<feature type="chain" id="PRO_5042529770" evidence="1">
    <location>
        <begin position="18"/>
        <end position="303"/>
    </location>
</feature>
<dbReference type="InterPro" id="IPR019243">
    <property type="entry name" value="DUF2202"/>
</dbReference>
<feature type="domain" description="DUF2202" evidence="2">
    <location>
        <begin position="42"/>
        <end position="203"/>
    </location>
</feature>
<evidence type="ECO:0000313" key="3">
    <source>
        <dbReference type="EMBL" id="QCI28013.1"/>
    </source>
</evidence>
<organism evidence="4 5">
    <name type="scientific">Caminibacter pacificus</name>
    <dbReference type="NCBI Taxonomy" id="1424653"/>
    <lineage>
        <taxon>Bacteria</taxon>
        <taxon>Pseudomonadati</taxon>
        <taxon>Campylobacterota</taxon>
        <taxon>Epsilonproteobacteria</taxon>
        <taxon>Nautiliales</taxon>
        <taxon>Nautiliaceae</taxon>
        <taxon>Caminibacter</taxon>
    </lineage>
</organism>
<keyword evidence="6" id="KW-1185">Reference proteome</keyword>
<evidence type="ECO:0000259" key="2">
    <source>
        <dbReference type="Pfam" id="PF09968"/>
    </source>
</evidence>
<proteinExistence type="predicted"/>
<feature type="signal peptide" evidence="1">
    <location>
        <begin position="1"/>
        <end position="17"/>
    </location>
</feature>
<evidence type="ECO:0000256" key="1">
    <source>
        <dbReference type="SAM" id="SignalP"/>
    </source>
</evidence>
<dbReference type="Pfam" id="PF09968">
    <property type="entry name" value="DUF2202"/>
    <property type="match status" value="1"/>
</dbReference>
<accession>A0AAJ4UXM1</accession>
<dbReference type="Proteomes" id="UP000298805">
    <property type="component" value="Chromosome"/>
</dbReference>
<dbReference type="RefSeq" id="WP_123352193.1">
    <property type="nucleotide sequence ID" value="NZ_CP027432.2"/>
</dbReference>
<dbReference type="EMBL" id="RJVK01000002">
    <property type="protein sequence ID" value="ROR39800.1"/>
    <property type="molecule type" value="Genomic_DNA"/>
</dbReference>
<keyword evidence="1" id="KW-0732">Signal</keyword>
<dbReference type="InterPro" id="IPR012347">
    <property type="entry name" value="Ferritin-like"/>
</dbReference>
<dbReference type="EMBL" id="CP027432">
    <property type="protein sequence ID" value="QCI28013.1"/>
    <property type="molecule type" value="Genomic_DNA"/>
</dbReference>
<dbReference type="SUPFAM" id="SSF47240">
    <property type="entry name" value="Ferritin-like"/>
    <property type="match status" value="1"/>
</dbReference>
<protein>
    <submittedName>
        <fullName evidence="3">DUF2202 domain-containing protein</fullName>
    </submittedName>
</protein>
<dbReference type="Proteomes" id="UP000272781">
    <property type="component" value="Unassembled WGS sequence"/>
</dbReference>
<evidence type="ECO:0000313" key="4">
    <source>
        <dbReference type="EMBL" id="ROR39800.1"/>
    </source>
</evidence>
<reference evidence="4 5" key="2">
    <citation type="submission" date="2018-11" db="EMBL/GenBank/DDBJ databases">
        <title>Genomic Encyclopedia of Type Strains, Phase IV (KMG-IV): sequencing the most valuable type-strain genomes for metagenomic binning, comparative biology and taxonomic classification.</title>
        <authorList>
            <person name="Goeker M."/>
        </authorList>
    </citation>
    <scope>NUCLEOTIDE SEQUENCE [LARGE SCALE GENOMIC DNA]</scope>
    <source>
        <strain evidence="4 5">DSM 27783</strain>
    </source>
</reference>
<reference evidence="6" key="1">
    <citation type="submission" date="2018-03" db="EMBL/GenBank/DDBJ databases">
        <title>A comparative analysis of the Nautiliaceae.</title>
        <authorList>
            <person name="Grosche A."/>
            <person name="Smedile F."/>
            <person name="Vetriani C."/>
        </authorList>
    </citation>
    <scope>NUCLEOTIDE SEQUENCE [LARGE SCALE GENOMIC DNA]</scope>
    <source>
        <strain evidence="6">TB6</strain>
    </source>
</reference>
<dbReference type="InterPro" id="IPR009078">
    <property type="entry name" value="Ferritin-like_SF"/>
</dbReference>
<sequence length="303" mass="35070">MKRLIAMSLVAMTTLFASNYQQKPIEKYVISMPKQALSRMEIKDLMHMREEEKLARDVYITLYSKWHLPVFKNISKSESWHMHMIKLLLNKYNLPDPVEKIGDKVGVFENRKLQNLYYKLVAMGEKSPVAALKVGALIEDLDIYDLNRAIRDTDNKDIKFVYSALRHGSENHMRAFVRLLRSYGSDYTPKYISKSYFDNILSSKGKAFGFNNALSEIYGKVVKVYQLPGLRKGVTWWMMDVETKNKTIRVAIAPTWILPEVAVRAGDIVEIEGYQGMYSFIVCKLEDKTSGFEYISRSKRCAK</sequence>
<dbReference type="CDD" id="cd01048">
    <property type="entry name" value="Ferritin_like_AB2"/>
    <property type="match status" value="1"/>
</dbReference>
<reference evidence="3" key="3">
    <citation type="submission" date="2019-06" db="EMBL/GenBank/DDBJ databases">
        <title>A comparative analysis of the Nautiliaceae.</title>
        <authorList>
            <person name="Grosche A."/>
            <person name="Smedile F."/>
            <person name="Vetriani C."/>
        </authorList>
    </citation>
    <scope>NUCLEOTIDE SEQUENCE</scope>
    <source>
        <strain evidence="3">TB6</strain>
    </source>
</reference>
<evidence type="ECO:0000313" key="5">
    <source>
        <dbReference type="Proteomes" id="UP000272781"/>
    </source>
</evidence>